<dbReference type="InterPro" id="IPR029063">
    <property type="entry name" value="SAM-dependent_MTases_sf"/>
</dbReference>
<dbReference type="GO" id="GO:0008168">
    <property type="term" value="F:methyltransferase activity"/>
    <property type="evidence" value="ECO:0007669"/>
    <property type="project" value="UniProtKB-KW"/>
</dbReference>
<organism evidence="1 2">
    <name type="scientific">Hydrogenophaga borbori</name>
    <dbReference type="NCBI Taxonomy" id="2294117"/>
    <lineage>
        <taxon>Bacteria</taxon>
        <taxon>Pseudomonadati</taxon>
        <taxon>Pseudomonadota</taxon>
        <taxon>Betaproteobacteria</taxon>
        <taxon>Burkholderiales</taxon>
        <taxon>Comamonadaceae</taxon>
        <taxon>Hydrogenophaga</taxon>
    </lineage>
</organism>
<proteinExistence type="predicted"/>
<keyword evidence="2" id="KW-1185">Reference proteome</keyword>
<dbReference type="Gene3D" id="3.40.50.150">
    <property type="entry name" value="Vaccinia Virus protein VP39"/>
    <property type="match status" value="1"/>
</dbReference>
<keyword evidence="1" id="KW-0808">Transferase</keyword>
<dbReference type="Pfam" id="PF13578">
    <property type="entry name" value="Methyltransf_24"/>
    <property type="match status" value="1"/>
</dbReference>
<dbReference type="AlphaFoldDB" id="A0A372EQ54"/>
<dbReference type="RefSeq" id="WP_116957431.1">
    <property type="nucleotide sequence ID" value="NZ_QVLS01000001.1"/>
</dbReference>
<protein>
    <submittedName>
        <fullName evidence="1">Class I SAM-dependent methyltransferase</fullName>
    </submittedName>
</protein>
<keyword evidence="1" id="KW-0489">Methyltransferase</keyword>
<accession>A0A372EQ54</accession>
<dbReference type="Proteomes" id="UP000261931">
    <property type="component" value="Unassembled WGS sequence"/>
</dbReference>
<dbReference type="SUPFAM" id="SSF53335">
    <property type="entry name" value="S-adenosyl-L-methionine-dependent methyltransferases"/>
    <property type="match status" value="1"/>
</dbReference>
<evidence type="ECO:0000313" key="1">
    <source>
        <dbReference type="EMBL" id="RFP82760.1"/>
    </source>
</evidence>
<dbReference type="EMBL" id="QVLS01000001">
    <property type="protein sequence ID" value="RFP82760.1"/>
    <property type="molecule type" value="Genomic_DNA"/>
</dbReference>
<evidence type="ECO:0000313" key="2">
    <source>
        <dbReference type="Proteomes" id="UP000261931"/>
    </source>
</evidence>
<dbReference type="GO" id="GO:0032259">
    <property type="term" value="P:methylation"/>
    <property type="evidence" value="ECO:0007669"/>
    <property type="project" value="UniProtKB-KW"/>
</dbReference>
<gene>
    <name evidence="1" type="ORF">DY262_02770</name>
</gene>
<name>A0A372EQ54_9BURK</name>
<sequence>MSAAVHPLETAALRRWRRLRAEGRGADADAVLWDALAQEPNLPGVHVALARQRWPGPDYRHWLGWFHGHLKPRLYLEIGVEFGHTLRLARPGTQATGVDPAPRGDPLSGCEAPTRLFPCTSAAFFAGLPADDALATQGFDLAFIDGDHAFDAVLDDFIGAERLAAPGAVLLLHDTVPLTAATAGRERRTGFHTGDGWKIVPCLRALRPDLRVVTLSTAPTGLTVVTGLDPSSTRLRERRQAIRESYAALPPDGVVAEPERVLALGPNDPAWLARWLSAGDAR</sequence>
<comment type="caution">
    <text evidence="1">The sequence shown here is derived from an EMBL/GenBank/DDBJ whole genome shotgun (WGS) entry which is preliminary data.</text>
</comment>
<reference evidence="1 2" key="1">
    <citation type="submission" date="2018-08" db="EMBL/GenBank/DDBJ databases">
        <title>Hydrogenophaga sp. LA-38 isolated from sludge.</title>
        <authorList>
            <person name="Im W.-T."/>
        </authorList>
    </citation>
    <scope>NUCLEOTIDE SEQUENCE [LARGE SCALE GENOMIC DNA]</scope>
    <source>
        <strain evidence="1 2">LA-38</strain>
    </source>
</reference>